<keyword evidence="2" id="KW-1185">Reference proteome</keyword>
<proteinExistence type="predicted"/>
<gene>
    <name evidence="1" type="ORF">EV385_3260</name>
</gene>
<evidence type="ECO:0000313" key="2">
    <source>
        <dbReference type="Proteomes" id="UP000292564"/>
    </source>
</evidence>
<sequence length="224" mass="25116">MIIDTLRRDWPEELLTGRYALRVREVGGSSTAAKVFYGILEVITAELIEIEPTEPTRYLEIHVKGQFRLAVLQRRERWQNLPVGFSICAVDPVRPLLTIQLQRSEQSRRGDRFTPASYQVFDPRDNTPVGFLERWGGFLHPARTVIYDPGHRRVGHLAETAVSWLGGPVPFIDPKYHVVAGGQRVARVYGAVGLAVDVARLGGRIDPRLVLACATQLMNSVGHQ</sequence>
<dbReference type="RefSeq" id="WP_130510200.1">
    <property type="nucleotide sequence ID" value="NZ_SHKY01000001.1"/>
</dbReference>
<dbReference type="AlphaFoldDB" id="A0A4Q7ZKH0"/>
<protein>
    <submittedName>
        <fullName evidence="1">Uncharacterized protein</fullName>
    </submittedName>
</protein>
<dbReference type="Proteomes" id="UP000292564">
    <property type="component" value="Unassembled WGS sequence"/>
</dbReference>
<accession>A0A4Q7ZKH0</accession>
<organism evidence="1 2">
    <name type="scientific">Krasilnikovia cinnamomea</name>
    <dbReference type="NCBI Taxonomy" id="349313"/>
    <lineage>
        <taxon>Bacteria</taxon>
        <taxon>Bacillati</taxon>
        <taxon>Actinomycetota</taxon>
        <taxon>Actinomycetes</taxon>
        <taxon>Micromonosporales</taxon>
        <taxon>Micromonosporaceae</taxon>
        <taxon>Krasilnikovia</taxon>
    </lineage>
</organism>
<reference evidence="1 2" key="1">
    <citation type="submission" date="2019-02" db="EMBL/GenBank/DDBJ databases">
        <title>Sequencing the genomes of 1000 actinobacteria strains.</title>
        <authorList>
            <person name="Klenk H.-P."/>
        </authorList>
    </citation>
    <scope>NUCLEOTIDE SEQUENCE [LARGE SCALE GENOMIC DNA]</scope>
    <source>
        <strain evidence="1 2">DSM 45162</strain>
    </source>
</reference>
<evidence type="ECO:0000313" key="1">
    <source>
        <dbReference type="EMBL" id="RZU51432.1"/>
    </source>
</evidence>
<name>A0A4Q7ZKH0_9ACTN</name>
<dbReference type="OrthoDB" id="3386029at2"/>
<comment type="caution">
    <text evidence="1">The sequence shown here is derived from an EMBL/GenBank/DDBJ whole genome shotgun (WGS) entry which is preliminary data.</text>
</comment>
<dbReference type="EMBL" id="SHKY01000001">
    <property type="protein sequence ID" value="RZU51432.1"/>
    <property type="molecule type" value="Genomic_DNA"/>
</dbReference>